<protein>
    <recommendedName>
        <fullName evidence="4">Ribbon-helix-helix protein CopG domain-containing protein</fullName>
    </recommendedName>
</protein>
<dbReference type="HOGENOM" id="CLU_2449098_0_0_0"/>
<accession>D5MMH5</accession>
<evidence type="ECO:0008006" key="4">
    <source>
        <dbReference type="Google" id="ProtNLM"/>
    </source>
</evidence>
<organism evidence="2 3">
    <name type="scientific">Methylomirabilis oxygeniifera</name>
    <dbReference type="NCBI Taxonomy" id="671143"/>
    <lineage>
        <taxon>Bacteria</taxon>
        <taxon>Candidatus Methylomirabilota</taxon>
        <taxon>Candidatus Methylomirabilia</taxon>
        <taxon>Candidatus Methylomirabilales</taxon>
        <taxon>Candidatus Methylomirabilaceae</taxon>
        <taxon>Candidatus Methylomirabilis</taxon>
    </lineage>
</organism>
<proteinExistence type="predicted"/>
<reference evidence="2 3" key="1">
    <citation type="journal article" date="2010" name="Nature">
        <title>Nitrite-driven anaerobic methane oxidation by oxygenic bacteria.</title>
        <authorList>
            <person name="Ettwig K.F."/>
            <person name="Butler M.K."/>
            <person name="Le Paslier D."/>
            <person name="Pelletier E."/>
            <person name="Mangenot S."/>
            <person name="Kuypers M.M.M."/>
            <person name="Schreiber F."/>
            <person name="Dutilh B.E."/>
            <person name="Zedelius J."/>
            <person name="de Beer D."/>
            <person name="Gloerich J."/>
            <person name="Wessels H.J.C.T."/>
            <person name="van Allen T."/>
            <person name="Luesken F."/>
            <person name="Wu M."/>
            <person name="van de Pas-Schoonen K.T."/>
            <person name="Op den Camp H.J.M."/>
            <person name="Janssen-Megens E.M."/>
            <person name="Francoijs K-J."/>
            <person name="Stunnenberg H."/>
            <person name="Weissenbach J."/>
            <person name="Jetten M.S.M."/>
            <person name="Strous M."/>
        </authorList>
    </citation>
    <scope>NUCLEOTIDE SEQUENCE [LARGE SCALE GENOMIC DNA]</scope>
</reference>
<sequence length="95" mass="10710">MTTLTQKVQILLTDEQHRALLKLVKARGKPLSVLLREAVVDKLLIEARQAAKRKAFEEIAAMSLPVAEWPEMEDEIEREHTAELPAAQAGSRKRP</sequence>
<dbReference type="KEGG" id="mox:DAMO_3024"/>
<dbReference type="EMBL" id="FP565575">
    <property type="protein sequence ID" value="CBE70097.1"/>
    <property type="molecule type" value="Genomic_DNA"/>
</dbReference>
<evidence type="ECO:0000256" key="1">
    <source>
        <dbReference type="SAM" id="MobiDB-lite"/>
    </source>
</evidence>
<dbReference type="AlphaFoldDB" id="D5MMH5"/>
<evidence type="ECO:0000313" key="2">
    <source>
        <dbReference type="EMBL" id="CBE70097.1"/>
    </source>
</evidence>
<gene>
    <name evidence="2" type="ORF">DAMO_3024</name>
</gene>
<dbReference type="STRING" id="671143.DAMO_3024"/>
<name>D5MMH5_METO1</name>
<dbReference type="Proteomes" id="UP000006898">
    <property type="component" value="Chromosome"/>
</dbReference>
<evidence type="ECO:0000313" key="3">
    <source>
        <dbReference type="Proteomes" id="UP000006898"/>
    </source>
</evidence>
<feature type="region of interest" description="Disordered" evidence="1">
    <location>
        <begin position="73"/>
        <end position="95"/>
    </location>
</feature>